<dbReference type="RefSeq" id="WP_179721577.1">
    <property type="nucleotide sequence ID" value="NZ_BAABFH010000001.1"/>
</dbReference>
<gene>
    <name evidence="1" type="ORF">HNR68_003065</name>
</gene>
<keyword evidence="2" id="KW-1185">Reference proteome</keyword>
<comment type="caution">
    <text evidence="1">The sequence shown here is derived from an EMBL/GenBank/DDBJ whole genome shotgun (WGS) entry which is preliminary data.</text>
</comment>
<evidence type="ECO:0000313" key="1">
    <source>
        <dbReference type="EMBL" id="NYI84435.1"/>
    </source>
</evidence>
<protein>
    <submittedName>
        <fullName evidence="1">Uncharacterized protein</fullName>
    </submittedName>
</protein>
<reference evidence="1 2" key="1">
    <citation type="submission" date="2020-07" db="EMBL/GenBank/DDBJ databases">
        <title>Sequencing the genomes of 1000 actinobacteria strains.</title>
        <authorList>
            <person name="Klenk H.-P."/>
        </authorList>
    </citation>
    <scope>NUCLEOTIDE SEQUENCE [LARGE SCALE GENOMIC DNA]</scope>
    <source>
        <strain evidence="1 2">DSM 44065</strain>
    </source>
</reference>
<dbReference type="AlphaFoldDB" id="A0A853AK10"/>
<proteinExistence type="predicted"/>
<evidence type="ECO:0000313" key="2">
    <source>
        <dbReference type="Proteomes" id="UP000587002"/>
    </source>
</evidence>
<dbReference type="Proteomes" id="UP000587002">
    <property type="component" value="Unassembled WGS sequence"/>
</dbReference>
<sequence length="278" mass="29906">MDGPAERTTHNRIAEGAVVSGGVVQAGTFTGQVHFHYRGRTAPLDLLTLRRWIDRIAADHRERAEADRGHAERVSSVRAALDDEAAEEQRDVVRRLLVAGVCGYLAHAGDEPPPRLPEQVLLDVVVFALWPVVTARKLPRDWQGQLAEITSPRLAALVERTRRSGGAAEEFARAVARRSLYPAMSALFDDLADPRRGGALLTSMALVGGLPKPSTGHARTVLSWVVGVAGGAAALAAVLDRESHVQQMFEEAVTDLPDGSSAIDATEVLSDFLDGLFD</sequence>
<dbReference type="EMBL" id="JACCFJ010000001">
    <property type="protein sequence ID" value="NYI84435.1"/>
    <property type="molecule type" value="Genomic_DNA"/>
</dbReference>
<accession>A0A853AK10</accession>
<organism evidence="1 2">
    <name type="scientific">Saccharopolyspora hordei</name>
    <dbReference type="NCBI Taxonomy" id="1838"/>
    <lineage>
        <taxon>Bacteria</taxon>
        <taxon>Bacillati</taxon>
        <taxon>Actinomycetota</taxon>
        <taxon>Actinomycetes</taxon>
        <taxon>Pseudonocardiales</taxon>
        <taxon>Pseudonocardiaceae</taxon>
        <taxon>Saccharopolyspora</taxon>
    </lineage>
</organism>
<name>A0A853AK10_9PSEU</name>